<accession>A0A975GHJ7</accession>
<dbReference type="InterPro" id="IPR014968">
    <property type="entry name" value="XisI"/>
</dbReference>
<sequence>MDTLNKYRKIIEKVLKNYINITYANGEIENEIILDRMNDRYLVMSLGWENVRRIHGCVVHIDIIDGLVWIQRDGTEDGIATELEQEGIPKNKIVLGFHEPDVRQHTGYAVA</sequence>
<evidence type="ECO:0000313" key="2">
    <source>
        <dbReference type="Proteomes" id="UP000663720"/>
    </source>
</evidence>
<dbReference type="AlphaFoldDB" id="A0A975GHJ7"/>
<keyword evidence="2" id="KW-1185">Reference proteome</keyword>
<dbReference type="RefSeq" id="WP_207687504.1">
    <property type="nucleotide sequence ID" value="NZ_CP061799.1"/>
</dbReference>
<dbReference type="InterPro" id="IPR035943">
    <property type="entry name" value="XisI-like_sf"/>
</dbReference>
<organism evidence="1 2">
    <name type="scientific">Desulfonema limicola</name>
    <dbReference type="NCBI Taxonomy" id="45656"/>
    <lineage>
        <taxon>Bacteria</taxon>
        <taxon>Pseudomonadati</taxon>
        <taxon>Thermodesulfobacteriota</taxon>
        <taxon>Desulfobacteria</taxon>
        <taxon>Desulfobacterales</taxon>
        <taxon>Desulfococcaceae</taxon>
        <taxon>Desulfonema</taxon>
    </lineage>
</organism>
<evidence type="ECO:0000313" key="1">
    <source>
        <dbReference type="EMBL" id="QTA81477.1"/>
    </source>
</evidence>
<reference evidence="1" key="1">
    <citation type="journal article" date="2021" name="Microb. Physiol.">
        <title>Proteogenomic Insights into the Physiology of Marine, Sulfate-Reducing, Filamentous Desulfonema limicola and Desulfonema magnum.</title>
        <authorList>
            <person name="Schnaars V."/>
            <person name="Wohlbrand L."/>
            <person name="Scheve S."/>
            <person name="Hinrichs C."/>
            <person name="Reinhardt R."/>
            <person name="Rabus R."/>
        </authorList>
    </citation>
    <scope>NUCLEOTIDE SEQUENCE</scope>
    <source>
        <strain evidence="1">5ac10</strain>
    </source>
</reference>
<dbReference type="CDD" id="cd16382">
    <property type="entry name" value="XisI-like"/>
    <property type="match status" value="1"/>
</dbReference>
<dbReference type="SUPFAM" id="SSF143847">
    <property type="entry name" value="XisI-like"/>
    <property type="match status" value="1"/>
</dbReference>
<dbReference type="EMBL" id="CP061799">
    <property type="protein sequence ID" value="QTA81477.1"/>
    <property type="molecule type" value="Genomic_DNA"/>
</dbReference>
<dbReference type="Pfam" id="PF08869">
    <property type="entry name" value="XisI"/>
    <property type="match status" value="1"/>
</dbReference>
<dbReference type="KEGG" id="dli:dnl_38140"/>
<dbReference type="Proteomes" id="UP000663720">
    <property type="component" value="Chromosome"/>
</dbReference>
<proteinExistence type="predicted"/>
<name>A0A975GHJ7_9BACT</name>
<gene>
    <name evidence="1" type="ORF">dnl_38140</name>
</gene>
<dbReference type="Gene3D" id="3.30.310.110">
    <property type="entry name" value="XisI-like"/>
    <property type="match status" value="1"/>
</dbReference>
<protein>
    <submittedName>
        <fullName evidence="1">XisI protein domain-containing protein</fullName>
    </submittedName>
</protein>